<keyword evidence="8" id="KW-1185">Reference proteome</keyword>
<sequence length="200" mass="21854">CGEGPVDLVFVIDGSKSLGEDNFELLKQFVNGILDSLEVSQKAARVGLIQYSTHVRTEFTMAQYSSAKDMKKTVSQMKYMGRGSMTGMALKLMYEKSFSEAQGARRKSLGVPRVAIVFTDGRAQDEVSDWASQAKQSGITIYAVGVGKAIDEELQEIASSPQEKHVIHADDFSSMGYITEKLKSSICDGIVGNEMMDVLC</sequence>
<dbReference type="PANTHER" id="PTHR24020">
    <property type="entry name" value="COLLAGEN ALPHA"/>
    <property type="match status" value="1"/>
</dbReference>
<dbReference type="SMART" id="SM00327">
    <property type="entry name" value="VWA"/>
    <property type="match status" value="1"/>
</dbReference>
<proteinExistence type="predicted"/>
<comment type="caution">
    <text evidence="7">The sequence shown here is derived from an EMBL/GenBank/DDBJ whole genome shotgun (WGS) entry which is preliminary data.</text>
</comment>
<dbReference type="InterPro" id="IPR036465">
    <property type="entry name" value="vWFA_dom_sf"/>
</dbReference>
<dbReference type="FunFam" id="3.40.50.410:FF:000004">
    <property type="entry name" value="collagen alpha-6(VI) chain"/>
    <property type="match status" value="1"/>
</dbReference>
<feature type="domain" description="VWFA" evidence="6">
    <location>
        <begin position="7"/>
        <end position="186"/>
    </location>
</feature>
<dbReference type="Pfam" id="PF00092">
    <property type="entry name" value="VWA"/>
    <property type="match status" value="1"/>
</dbReference>
<evidence type="ECO:0000256" key="5">
    <source>
        <dbReference type="ARBA" id="ARBA00023180"/>
    </source>
</evidence>
<comment type="subcellular location">
    <subcellularLocation>
        <location evidence="1">Secreted</location>
    </subcellularLocation>
</comment>
<dbReference type="InterPro" id="IPR050525">
    <property type="entry name" value="ECM_Assembly_Org"/>
</dbReference>
<dbReference type="Gene3D" id="3.40.50.410">
    <property type="entry name" value="von Willebrand factor, type A domain"/>
    <property type="match status" value="1"/>
</dbReference>
<dbReference type="PROSITE" id="PS50234">
    <property type="entry name" value="VWFA"/>
    <property type="match status" value="1"/>
</dbReference>
<accession>A0AAV6Z208</accession>
<name>A0AAV6Z208_ENGPU</name>
<protein>
    <recommendedName>
        <fullName evidence="6">VWFA domain-containing protein</fullName>
    </recommendedName>
</protein>
<keyword evidence="4" id="KW-0677">Repeat</keyword>
<dbReference type="PANTHER" id="PTHR24020:SF87">
    <property type="entry name" value="COLLAGEN ALPHA-1(VI) CHAIN-LIKE"/>
    <property type="match status" value="1"/>
</dbReference>
<reference evidence="7" key="1">
    <citation type="thesis" date="2020" institute="ProQuest LLC" country="789 East Eisenhower Parkway, Ann Arbor, MI, USA">
        <title>Comparative Genomics and Chromosome Evolution.</title>
        <authorList>
            <person name="Mudd A.B."/>
        </authorList>
    </citation>
    <scope>NUCLEOTIDE SEQUENCE</scope>
    <source>
        <strain evidence="7">237g6f4</strain>
        <tissue evidence="7">Blood</tissue>
    </source>
</reference>
<evidence type="ECO:0000256" key="4">
    <source>
        <dbReference type="ARBA" id="ARBA00022737"/>
    </source>
</evidence>
<dbReference type="GO" id="GO:0005576">
    <property type="term" value="C:extracellular region"/>
    <property type="evidence" value="ECO:0007669"/>
    <property type="project" value="UniProtKB-SubCell"/>
</dbReference>
<gene>
    <name evidence="7" type="ORF">GDO81_020010</name>
</gene>
<evidence type="ECO:0000256" key="2">
    <source>
        <dbReference type="ARBA" id="ARBA00022525"/>
    </source>
</evidence>
<evidence type="ECO:0000313" key="7">
    <source>
        <dbReference type="EMBL" id="KAG8539998.1"/>
    </source>
</evidence>
<dbReference type="InterPro" id="IPR002035">
    <property type="entry name" value="VWF_A"/>
</dbReference>
<keyword evidence="3" id="KW-0732">Signal</keyword>
<evidence type="ECO:0000313" key="8">
    <source>
        <dbReference type="Proteomes" id="UP000824782"/>
    </source>
</evidence>
<evidence type="ECO:0000259" key="6">
    <source>
        <dbReference type="PROSITE" id="PS50234"/>
    </source>
</evidence>
<dbReference type="PRINTS" id="PR00453">
    <property type="entry name" value="VWFADOMAIN"/>
</dbReference>
<feature type="non-terminal residue" evidence="7">
    <location>
        <position position="1"/>
    </location>
</feature>
<keyword evidence="2" id="KW-0964">Secreted</keyword>
<evidence type="ECO:0000256" key="3">
    <source>
        <dbReference type="ARBA" id="ARBA00022729"/>
    </source>
</evidence>
<dbReference type="SUPFAM" id="SSF53300">
    <property type="entry name" value="vWA-like"/>
    <property type="match status" value="1"/>
</dbReference>
<dbReference type="EMBL" id="WNYA01012002">
    <property type="protein sequence ID" value="KAG8539998.1"/>
    <property type="molecule type" value="Genomic_DNA"/>
</dbReference>
<evidence type="ECO:0000256" key="1">
    <source>
        <dbReference type="ARBA" id="ARBA00004613"/>
    </source>
</evidence>
<organism evidence="7 8">
    <name type="scientific">Engystomops pustulosus</name>
    <name type="common">Tungara frog</name>
    <name type="synonym">Physalaemus pustulosus</name>
    <dbReference type="NCBI Taxonomy" id="76066"/>
    <lineage>
        <taxon>Eukaryota</taxon>
        <taxon>Metazoa</taxon>
        <taxon>Chordata</taxon>
        <taxon>Craniata</taxon>
        <taxon>Vertebrata</taxon>
        <taxon>Euteleostomi</taxon>
        <taxon>Amphibia</taxon>
        <taxon>Batrachia</taxon>
        <taxon>Anura</taxon>
        <taxon>Neobatrachia</taxon>
        <taxon>Hyloidea</taxon>
        <taxon>Leptodactylidae</taxon>
        <taxon>Leiuperinae</taxon>
        <taxon>Engystomops</taxon>
    </lineage>
</organism>
<dbReference type="AlphaFoldDB" id="A0AAV6Z208"/>
<keyword evidence="5" id="KW-0325">Glycoprotein</keyword>
<dbReference type="Proteomes" id="UP000824782">
    <property type="component" value="Unassembled WGS sequence"/>
</dbReference>